<feature type="compositionally biased region" description="Basic and acidic residues" evidence="6">
    <location>
        <begin position="641"/>
        <end position="653"/>
    </location>
</feature>
<evidence type="ECO:0000313" key="9">
    <source>
        <dbReference type="Proteomes" id="UP000006769"/>
    </source>
</evidence>
<dbReference type="Pfam" id="PF01602">
    <property type="entry name" value="Adaptin_N"/>
    <property type="match status" value="1"/>
</dbReference>
<name>K2HF20_ENTNP</name>
<organism evidence="8 9">
    <name type="scientific">Entamoeba nuttalli (strain P19)</name>
    <name type="common">Amoeba</name>
    <dbReference type="NCBI Taxonomy" id="1076696"/>
    <lineage>
        <taxon>Eukaryota</taxon>
        <taxon>Amoebozoa</taxon>
        <taxon>Evosea</taxon>
        <taxon>Archamoebae</taxon>
        <taxon>Mastigamoebida</taxon>
        <taxon>Entamoebidae</taxon>
        <taxon>Entamoeba</taxon>
    </lineage>
</organism>
<feature type="region of interest" description="Disordered" evidence="6">
    <location>
        <begin position="1"/>
        <end position="30"/>
    </location>
</feature>
<reference evidence="8 9" key="1">
    <citation type="submission" date="2011-11" db="EMBL/GenBank/DDBJ databases">
        <authorList>
            <person name="Hannick L."/>
            <person name="Karamycheva S."/>
            <person name="Lorenzi H."/>
            <person name="Caler E."/>
        </authorList>
    </citation>
    <scope>NUCLEOTIDE SEQUENCE [LARGE SCALE GENOMIC DNA]</scope>
    <source>
        <strain evidence="8 9">P19</strain>
    </source>
</reference>
<dbReference type="GO" id="GO:0030123">
    <property type="term" value="C:AP-3 adaptor complex"/>
    <property type="evidence" value="ECO:0007669"/>
    <property type="project" value="InterPro"/>
</dbReference>
<dbReference type="FunFam" id="1.25.10.10:FF:000774">
    <property type="entry name" value="Adapter-related protein complex 3 (AP-3) subunit, putative"/>
    <property type="match status" value="1"/>
</dbReference>
<dbReference type="GO" id="GO:0012505">
    <property type="term" value="C:endomembrane system"/>
    <property type="evidence" value="ECO:0007669"/>
    <property type="project" value="UniProtKB-SubCell"/>
</dbReference>
<dbReference type="GeneID" id="20072420"/>
<dbReference type="PANTHER" id="PTHR11134">
    <property type="entry name" value="ADAPTOR COMPLEX SUBUNIT BETA FAMILY MEMBER"/>
    <property type="match status" value="1"/>
</dbReference>
<evidence type="ECO:0000259" key="7">
    <source>
        <dbReference type="Pfam" id="PF01602"/>
    </source>
</evidence>
<dbReference type="Proteomes" id="UP000006769">
    <property type="component" value="Unassembled WGS sequence"/>
</dbReference>
<dbReference type="OMA" id="TFNPIDS"/>
<feature type="region of interest" description="Disordered" evidence="6">
    <location>
        <begin position="641"/>
        <end position="862"/>
    </location>
</feature>
<evidence type="ECO:0000256" key="1">
    <source>
        <dbReference type="ARBA" id="ARBA00004308"/>
    </source>
</evidence>
<dbReference type="GO" id="GO:0006886">
    <property type="term" value="P:intracellular protein transport"/>
    <property type="evidence" value="ECO:0007669"/>
    <property type="project" value="InterPro"/>
</dbReference>
<dbReference type="VEuPathDB" id="AmoebaDB:ENU1_056660"/>
<comment type="similarity">
    <text evidence="2">Belongs to the adaptor complexes large subunit family.</text>
</comment>
<keyword evidence="5" id="KW-0472">Membrane</keyword>
<gene>
    <name evidence="8" type="ORF">ENU1_056660</name>
</gene>
<evidence type="ECO:0000256" key="6">
    <source>
        <dbReference type="SAM" id="MobiDB-lite"/>
    </source>
</evidence>
<dbReference type="GO" id="GO:0016192">
    <property type="term" value="P:vesicle-mediated transport"/>
    <property type="evidence" value="ECO:0007669"/>
    <property type="project" value="InterPro"/>
</dbReference>
<dbReference type="InterPro" id="IPR026739">
    <property type="entry name" value="AP_beta"/>
</dbReference>
<keyword evidence="3" id="KW-0813">Transport</keyword>
<evidence type="ECO:0000256" key="2">
    <source>
        <dbReference type="ARBA" id="ARBA00006613"/>
    </source>
</evidence>
<evidence type="ECO:0000256" key="4">
    <source>
        <dbReference type="ARBA" id="ARBA00022927"/>
    </source>
</evidence>
<dbReference type="InterPro" id="IPR026740">
    <property type="entry name" value="AP3_beta"/>
</dbReference>
<evidence type="ECO:0000256" key="5">
    <source>
        <dbReference type="ARBA" id="ARBA00023136"/>
    </source>
</evidence>
<dbReference type="OrthoDB" id="302453at2759"/>
<feature type="compositionally biased region" description="Basic and acidic residues" evidence="6">
    <location>
        <begin position="790"/>
        <end position="833"/>
    </location>
</feature>
<comment type="subcellular location">
    <subcellularLocation>
        <location evidence="1">Endomembrane system</location>
    </subcellularLocation>
</comment>
<proteinExistence type="inferred from homology"/>
<feature type="compositionally biased region" description="Acidic residues" evidence="6">
    <location>
        <begin position="684"/>
        <end position="713"/>
    </location>
</feature>
<dbReference type="InterPro" id="IPR011989">
    <property type="entry name" value="ARM-like"/>
</dbReference>
<evidence type="ECO:0000313" key="8">
    <source>
        <dbReference type="EMBL" id="EKE41419.1"/>
    </source>
</evidence>
<feature type="compositionally biased region" description="Basic and acidic residues" evidence="6">
    <location>
        <begin position="741"/>
        <end position="756"/>
    </location>
</feature>
<keyword evidence="4" id="KW-0653">Protein transport</keyword>
<dbReference type="SUPFAM" id="SSF48371">
    <property type="entry name" value="ARM repeat"/>
    <property type="match status" value="1"/>
</dbReference>
<dbReference type="EMBL" id="JH926047">
    <property type="protein sequence ID" value="EKE41419.1"/>
    <property type="molecule type" value="Genomic_DNA"/>
</dbReference>
<dbReference type="AlphaFoldDB" id="K2HF20"/>
<dbReference type="PIRSF" id="PIRSF037096">
    <property type="entry name" value="AP3_complex_beta"/>
    <property type="match status" value="1"/>
</dbReference>
<feature type="compositionally biased region" description="Acidic residues" evidence="6">
    <location>
        <begin position="757"/>
        <end position="788"/>
    </location>
</feature>
<evidence type="ECO:0000256" key="3">
    <source>
        <dbReference type="ARBA" id="ARBA00022448"/>
    </source>
</evidence>
<protein>
    <submittedName>
        <fullName evidence="8">Adapter-related protein complex 3 (AP-3) subunit, putative</fullName>
    </submittedName>
</protein>
<dbReference type="InterPro" id="IPR016024">
    <property type="entry name" value="ARM-type_fold"/>
</dbReference>
<accession>K2HF20</accession>
<dbReference type="InterPro" id="IPR002553">
    <property type="entry name" value="Clathrin/coatomer_adapt-like_N"/>
</dbReference>
<sequence length="862" mass="98644">MSISYTSSSSSNMPSMGSEPQEHPNVQEKSGMLQHNVQSIEPLRKMLFAPSDKDKLAALKAIIKLENTGLDTSDLFAEIAMNVGSQEMELRKLVCMYIVNHSEKDPTNALMAVNTMHKALSSPHTFIRTTALQSITSLRVRDIAQLMVIAVSKAIKDTSPYVRKAAALAIPKIYNLDERRFDECVNLIVQMLDDKNPIVLGSTCYAFLQVCPNRFELIHKHYIKLCQALIDCEEWGQVSIMTLLMHYARTQFTDPNLVELDEDHEMDKDLAFLISSVSPLFYSMNPAVVVQATLLYFHVGHQQDRIKAARGIMKLTSSSLLTQQFLYPVLLSLIQQQPNVFVDYLEDFFLYPDDPTEICELKLEIVTLLVQETNCQKILDELKDYTTWSNPHIVTLAIQAMSRLAMIMPETSERCMVQLLQFMSNKNAEIVAEAVIGIKKLLQLSKNGQNDPERDLRIIGKMSKLLIDMKIPQARASIVWVIGEYSQMVPKLGPDILRILAKTFVEEDECVKQQILTFAGKLYITNKEQSEKLVRYIFQLAMYDNSFDIRDRERLLRRFLFAENNEHCKELFKHAKDILLSDKPTPVITGFNQQRQGLLEGTLSHYLNTIINGYTDLEDFALQASDPSLRKTNIVIEETPKTKTKTEKKKKEIDEDDLEGWLNGDGEEGTGKKHRGPWGSDASSSDEDESEEEDESEDENQDENEEKEEENTEEQQKEKAVTNEDDFDWEEALGLVQSNLNKEEEKEEEEKPKEQEEIADDAFENDGEFVVENGENDDWGLLEDEGENPQETKEETKEEEVKEEETKEENKEEEVKEEKIKEEVKEEETKEEVNQENTDVNDFIGSDEHQNDNPGDSGFGEF</sequence>
<dbReference type="RefSeq" id="XP_008856244.1">
    <property type="nucleotide sequence ID" value="XM_008858022.1"/>
</dbReference>
<feature type="domain" description="Clathrin/coatomer adaptor adaptin-like N-terminal" evidence="7">
    <location>
        <begin position="48"/>
        <end position="561"/>
    </location>
</feature>
<feature type="compositionally biased region" description="Low complexity" evidence="6">
    <location>
        <begin position="1"/>
        <end position="18"/>
    </location>
</feature>
<dbReference type="Gene3D" id="1.25.10.10">
    <property type="entry name" value="Leucine-rich Repeat Variant"/>
    <property type="match status" value="1"/>
</dbReference>